<dbReference type="PANTHER" id="PTHR42711:SF10">
    <property type="entry name" value="ABC TRANSPORTER ATP-BINDING PROTEIN"/>
    <property type="match status" value="1"/>
</dbReference>
<dbReference type="InterPro" id="IPR003593">
    <property type="entry name" value="AAA+_ATPase"/>
</dbReference>
<sequence>MPDFLTIDALSKNYANGFEALKTINLRVEEAEILALLGPNGAGKTTLISTICGISKFTSGKITLAGHDIVQNYRAARKMIGMVPQELSLEPFETVMNTLRFSRGLFGKAPDDSYLEEILEQLSLLDKRKSQILELSGGMKRRVSIAKALSHEPQLLFLDEPTAGVDVELRKDMWLLVRRLRNEGVTVILTTHYIEEAEAIADRVGIIDKGQLLLVEEKESLMQRLGQKQLTIELQDPLKDLPSKLSDYDIVLAADRQSLIYTYNMRSGRTGINQILSNLTQSGIIFKDLQTKQSSLEDIFMSLVSETVA</sequence>
<evidence type="ECO:0000256" key="2">
    <source>
        <dbReference type="ARBA" id="ARBA00022741"/>
    </source>
</evidence>
<dbReference type="EMBL" id="QNZK01000312">
    <property type="protein sequence ID" value="RTZ82890.1"/>
    <property type="molecule type" value="Genomic_DNA"/>
</dbReference>
<dbReference type="InterPro" id="IPR027417">
    <property type="entry name" value="P-loop_NTPase"/>
</dbReference>
<evidence type="ECO:0000313" key="8">
    <source>
        <dbReference type="Proteomes" id="UP000287917"/>
    </source>
</evidence>
<evidence type="ECO:0000313" key="5">
    <source>
        <dbReference type="EMBL" id="RTZ77595.1"/>
    </source>
</evidence>
<feature type="domain" description="ABC transporter" evidence="4">
    <location>
        <begin position="5"/>
        <end position="234"/>
    </location>
</feature>
<dbReference type="InterPro" id="IPR003439">
    <property type="entry name" value="ABC_transporter-like_ATP-bd"/>
</dbReference>
<dbReference type="Proteomes" id="UP000286801">
    <property type="component" value="Unassembled WGS sequence"/>
</dbReference>
<dbReference type="GO" id="GO:0005524">
    <property type="term" value="F:ATP binding"/>
    <property type="evidence" value="ECO:0007669"/>
    <property type="project" value="UniProtKB-KW"/>
</dbReference>
<evidence type="ECO:0000313" key="7">
    <source>
        <dbReference type="Proteomes" id="UP000286801"/>
    </source>
</evidence>
<dbReference type="InterPro" id="IPR017871">
    <property type="entry name" value="ABC_transporter-like_CS"/>
</dbReference>
<keyword evidence="3 6" id="KW-0067">ATP-binding</keyword>
<dbReference type="SUPFAM" id="SSF52540">
    <property type="entry name" value="P-loop containing nucleoside triphosphate hydrolases"/>
    <property type="match status" value="1"/>
</dbReference>
<dbReference type="InterPro" id="IPR050763">
    <property type="entry name" value="ABC_transporter_ATP-binding"/>
</dbReference>
<accession>A0A432GII7</accession>
<dbReference type="PROSITE" id="PS50893">
    <property type="entry name" value="ABC_TRANSPORTER_2"/>
    <property type="match status" value="1"/>
</dbReference>
<dbReference type="AlphaFoldDB" id="A0A432GII7"/>
<dbReference type="GO" id="GO:0016887">
    <property type="term" value="F:ATP hydrolysis activity"/>
    <property type="evidence" value="ECO:0007669"/>
    <property type="project" value="InterPro"/>
</dbReference>
<proteinExistence type="predicted"/>
<dbReference type="CDD" id="cd03230">
    <property type="entry name" value="ABC_DR_subfamily_A"/>
    <property type="match status" value="1"/>
</dbReference>
<keyword evidence="2" id="KW-0547">Nucleotide-binding</keyword>
<evidence type="ECO:0000313" key="6">
    <source>
        <dbReference type="EMBL" id="RTZ82890.1"/>
    </source>
</evidence>
<evidence type="ECO:0000256" key="3">
    <source>
        <dbReference type="ARBA" id="ARBA00022840"/>
    </source>
</evidence>
<dbReference type="EMBL" id="QNZL01000253">
    <property type="protein sequence ID" value="RTZ77595.1"/>
    <property type="molecule type" value="Genomic_DNA"/>
</dbReference>
<evidence type="ECO:0000256" key="1">
    <source>
        <dbReference type="ARBA" id="ARBA00022448"/>
    </source>
</evidence>
<dbReference type="Proteomes" id="UP000287917">
    <property type="component" value="Unassembled WGS sequence"/>
</dbReference>
<dbReference type="Gene3D" id="3.40.50.300">
    <property type="entry name" value="P-loop containing nucleotide triphosphate hydrolases"/>
    <property type="match status" value="1"/>
</dbReference>
<comment type="caution">
    <text evidence="6">The sequence shown here is derived from an EMBL/GenBank/DDBJ whole genome shotgun (WGS) entry which is preliminary data.</text>
</comment>
<protein>
    <submittedName>
        <fullName evidence="6">Multidrug ABC transporter ATP-binding protein</fullName>
    </submittedName>
</protein>
<dbReference type="PANTHER" id="PTHR42711">
    <property type="entry name" value="ABC TRANSPORTER ATP-BINDING PROTEIN"/>
    <property type="match status" value="1"/>
</dbReference>
<reference evidence="7 8" key="1">
    <citation type="submission" date="2018-06" db="EMBL/GenBank/DDBJ databases">
        <title>Combined omics and stable isotope probing to characterize newly discovered Mariana Back-Arc vent microbial communities.</title>
        <authorList>
            <person name="Trembath-Reichert E."/>
            <person name="Huber J.A."/>
        </authorList>
    </citation>
    <scope>NUCLEOTIDE SEQUENCE [LARGE SCALE GENOMIC DNA]</scope>
    <source>
        <strain evidence="6">MAG 58</strain>
        <strain evidence="5">MAG 63_1</strain>
    </source>
</reference>
<evidence type="ECO:0000259" key="4">
    <source>
        <dbReference type="PROSITE" id="PS50893"/>
    </source>
</evidence>
<keyword evidence="1" id="KW-0813">Transport</keyword>
<name>A0A432GII7_9DELT</name>
<gene>
    <name evidence="6" type="ORF">DSY96_09130</name>
    <name evidence="5" type="ORF">DSY97_09530</name>
</gene>
<dbReference type="Pfam" id="PF00005">
    <property type="entry name" value="ABC_tran"/>
    <property type="match status" value="1"/>
</dbReference>
<organism evidence="6 8">
    <name type="scientific">SAR324 cluster bacterium</name>
    <dbReference type="NCBI Taxonomy" id="2024889"/>
    <lineage>
        <taxon>Bacteria</taxon>
        <taxon>Deltaproteobacteria</taxon>
        <taxon>SAR324 cluster</taxon>
    </lineage>
</organism>
<dbReference type="PROSITE" id="PS00211">
    <property type="entry name" value="ABC_TRANSPORTER_1"/>
    <property type="match status" value="1"/>
</dbReference>
<dbReference type="SMART" id="SM00382">
    <property type="entry name" value="AAA"/>
    <property type="match status" value="1"/>
</dbReference>